<dbReference type="PATRIC" id="fig|926562.3.peg.1114"/>
<dbReference type="EMBL" id="CP003156">
    <property type="protein sequence ID" value="AEV32106.1"/>
    <property type="molecule type" value="Genomic_DNA"/>
</dbReference>
<dbReference type="SUPFAM" id="SSF56235">
    <property type="entry name" value="N-terminal nucleophile aminohydrolases (Ntn hydrolases)"/>
    <property type="match status" value="1"/>
</dbReference>
<evidence type="ECO:0000313" key="2">
    <source>
        <dbReference type="EMBL" id="AEV32106.1"/>
    </source>
</evidence>
<dbReference type="InterPro" id="IPR047794">
    <property type="entry name" value="C45_proenzyme-like"/>
</dbReference>
<dbReference type="eggNOG" id="COG4927">
    <property type="taxonomic scope" value="Bacteria"/>
</dbReference>
<reference evidence="2 3" key="1">
    <citation type="journal article" date="2012" name="Stand. Genomic Sci.">
        <title>Genome sequence of the orange-pigmented seawater bacterium Owenweeksia hongkongensis type strain (UST20020801(T)).</title>
        <authorList>
            <person name="Riedel T."/>
            <person name="Held B."/>
            <person name="Nolan M."/>
            <person name="Lucas S."/>
            <person name="Lapidus A."/>
            <person name="Tice H."/>
            <person name="Del Rio T.G."/>
            <person name="Cheng J.F."/>
            <person name="Han C."/>
            <person name="Tapia R."/>
            <person name="Goodwin L.A."/>
            <person name="Pitluck S."/>
            <person name="Liolios K."/>
            <person name="Mavromatis K."/>
            <person name="Pagani I."/>
            <person name="Ivanova N."/>
            <person name="Mikhailova N."/>
            <person name="Pati A."/>
            <person name="Chen A."/>
            <person name="Palaniappan K."/>
            <person name="Rohde M."/>
            <person name="Tindall B.J."/>
            <person name="Detter J.C."/>
            <person name="Goker M."/>
            <person name="Woyke T."/>
            <person name="Bristow J."/>
            <person name="Eisen J.A."/>
            <person name="Markowitz V."/>
            <person name="Hugenholtz P."/>
            <person name="Klenk H.P."/>
            <person name="Kyrpides N.C."/>
        </authorList>
    </citation>
    <scope>NUCLEOTIDE SEQUENCE</scope>
    <source>
        <strain evidence="3">DSM 17368 / JCM 12287 / NRRL B-23963</strain>
    </source>
</reference>
<dbReference type="Proteomes" id="UP000005631">
    <property type="component" value="Chromosome"/>
</dbReference>
<keyword evidence="2" id="KW-0378">Hydrolase</keyword>
<dbReference type="CDD" id="cd01935">
    <property type="entry name" value="Ntn_CGH_like"/>
    <property type="match status" value="1"/>
</dbReference>
<evidence type="ECO:0000313" key="3">
    <source>
        <dbReference type="Proteomes" id="UP000005631"/>
    </source>
</evidence>
<dbReference type="Pfam" id="PF03417">
    <property type="entry name" value="AAT"/>
    <property type="match status" value="1"/>
</dbReference>
<dbReference type="OrthoDB" id="5480874at2"/>
<dbReference type="InterPro" id="IPR005079">
    <property type="entry name" value="Peptidase_C45_hydrolase"/>
</dbReference>
<dbReference type="PANTHER" id="PTHR34180:SF1">
    <property type="entry name" value="BETA-ALANYL-DOPAMINE_CARCININE HYDROLASE"/>
    <property type="match status" value="1"/>
</dbReference>
<keyword evidence="3" id="KW-1185">Reference proteome</keyword>
<sequence length="424" mass="47869">MLQLHFDSIYEANPGPKWQKLFNTHWPAYKAWFQSKGLANHPDLKTCQEELVRYMPELLPTYEKLCELAGNDLVAHRFLTGWQPPAYITGCSQAVAVDEPQLVRNYDYHPHLSEGTLLNSAWNGKHVIAVGDCLMGVVDGMNSDGLVASLTFGGRKVVGKGFGIPFILRYVLEFCSNVDEAVEKLKKIPSHMAYNIMVLDKTGAYKMLQIAPDHEVKVTDMKVSTNHQGTPDWPAHANFSKTLLREKFLNELLAKPKQSNEEIAQAFLNSPLFNRQYSDGFGTIYTSVYHPAKGSMQLRWEGETLQQSFDAFEEGKTLITYNEHVPTAAVTHTQWEPKMPEVAEAESENYWTEYGKAWASGNPTQLALHVAKTISQAMGVAENENMQKVLEMFTAETKKRGQVPWEMLADMWASIGKGVYEERK</sequence>
<dbReference type="NCBIfam" id="NF040521">
    <property type="entry name" value="C45_proenzyme"/>
    <property type="match status" value="1"/>
</dbReference>
<dbReference type="RefSeq" id="WP_014201466.1">
    <property type="nucleotide sequence ID" value="NC_016599.1"/>
</dbReference>
<dbReference type="PANTHER" id="PTHR34180">
    <property type="entry name" value="PEPTIDASE C45"/>
    <property type="match status" value="1"/>
</dbReference>
<evidence type="ECO:0000259" key="1">
    <source>
        <dbReference type="Pfam" id="PF03417"/>
    </source>
</evidence>
<dbReference type="GO" id="GO:0016787">
    <property type="term" value="F:hydrolase activity"/>
    <property type="evidence" value="ECO:0007669"/>
    <property type="project" value="UniProtKB-KW"/>
</dbReference>
<dbReference type="InterPro" id="IPR029055">
    <property type="entry name" value="Ntn_hydrolases_N"/>
</dbReference>
<feature type="domain" description="Peptidase C45 hydrolase" evidence="1">
    <location>
        <begin position="101"/>
        <end position="302"/>
    </location>
</feature>
<dbReference type="InterPro" id="IPR047801">
    <property type="entry name" value="Peptidase_C45"/>
</dbReference>
<dbReference type="Gene3D" id="3.60.60.10">
    <property type="entry name" value="Penicillin V Acylase, Chain A"/>
    <property type="match status" value="1"/>
</dbReference>
<gene>
    <name evidence="2" type="ordered locus">Oweho_1100</name>
</gene>
<dbReference type="AlphaFoldDB" id="G8R4L7"/>
<dbReference type="HOGENOM" id="CLU_054173_0_0_10"/>
<dbReference type="KEGG" id="oho:Oweho_1100"/>
<accession>G8R4L7</accession>
<organism evidence="2 3">
    <name type="scientific">Owenweeksia hongkongensis (strain DSM 17368 / CIP 108786 / JCM 12287 / NRRL B-23963 / UST20020801)</name>
    <dbReference type="NCBI Taxonomy" id="926562"/>
    <lineage>
        <taxon>Bacteria</taxon>
        <taxon>Pseudomonadati</taxon>
        <taxon>Bacteroidota</taxon>
        <taxon>Flavobacteriia</taxon>
        <taxon>Flavobacteriales</taxon>
        <taxon>Owenweeksiaceae</taxon>
        <taxon>Owenweeksia</taxon>
    </lineage>
</organism>
<protein>
    <submittedName>
        <fullName evidence="2">Putative choloylglycine hydrolase</fullName>
    </submittedName>
</protein>
<dbReference type="STRING" id="926562.Oweho_1100"/>
<proteinExistence type="predicted"/>
<name>G8R4L7_OWEHD</name>